<gene>
    <name evidence="2" type="ORF">OFUS_LOCUS12933</name>
</gene>
<evidence type="ECO:0000313" key="3">
    <source>
        <dbReference type="Proteomes" id="UP000749559"/>
    </source>
</evidence>
<dbReference type="EMBL" id="CAIIXF020000006">
    <property type="protein sequence ID" value="CAH1787176.1"/>
    <property type="molecule type" value="Genomic_DNA"/>
</dbReference>
<reference evidence="2" key="1">
    <citation type="submission" date="2022-03" db="EMBL/GenBank/DDBJ databases">
        <authorList>
            <person name="Martin C."/>
        </authorList>
    </citation>
    <scope>NUCLEOTIDE SEQUENCE</scope>
</reference>
<keyword evidence="3" id="KW-1185">Reference proteome</keyword>
<accession>A0A8S4NYZ3</accession>
<feature type="non-terminal residue" evidence="2">
    <location>
        <position position="1"/>
    </location>
</feature>
<evidence type="ECO:0000313" key="2">
    <source>
        <dbReference type="EMBL" id="CAH1787176.1"/>
    </source>
</evidence>
<organism evidence="2 3">
    <name type="scientific">Owenia fusiformis</name>
    <name type="common">Polychaete worm</name>
    <dbReference type="NCBI Taxonomy" id="6347"/>
    <lineage>
        <taxon>Eukaryota</taxon>
        <taxon>Metazoa</taxon>
        <taxon>Spiralia</taxon>
        <taxon>Lophotrochozoa</taxon>
        <taxon>Annelida</taxon>
        <taxon>Polychaeta</taxon>
        <taxon>Sedentaria</taxon>
        <taxon>Canalipalpata</taxon>
        <taxon>Sabellida</taxon>
        <taxon>Oweniida</taxon>
        <taxon>Oweniidae</taxon>
        <taxon>Owenia</taxon>
    </lineage>
</organism>
<protein>
    <recommendedName>
        <fullName evidence="4">Kielin/chordin-like protein</fullName>
    </recommendedName>
</protein>
<comment type="caution">
    <text evidence="2">The sequence shown here is derived from an EMBL/GenBank/DDBJ whole genome shotgun (WGS) entry which is preliminary data.</text>
</comment>
<keyword evidence="1" id="KW-0732">Signal</keyword>
<dbReference type="Proteomes" id="UP000749559">
    <property type="component" value="Unassembled WGS sequence"/>
</dbReference>
<evidence type="ECO:0000256" key="1">
    <source>
        <dbReference type="SAM" id="SignalP"/>
    </source>
</evidence>
<name>A0A8S4NYZ3_OWEFU</name>
<dbReference type="AlphaFoldDB" id="A0A8S4NYZ3"/>
<feature type="signal peptide" evidence="1">
    <location>
        <begin position="1"/>
        <end position="37"/>
    </location>
</feature>
<sequence>FIATAQYSLRSTINMIKSVNCFVLLLVLITQILDVNAANASCLDPGTDWKCNPRAYRPCPNTYKCLKSEGFKCCQYKIEKDMPNCKNMWMQYEVIPWGCRGGGSRPCPSSYKCRAGPGNTYSVCCEYITCEHPPGYIHPKDDGEWYDVDGCTKCECISQDNHQCKLTTKCMKKRTCDGQTNQTRFAEGDKCVQCTCDTKLGKMTCENMCCKNYGPTKKLTNEDCKECTSCSRYSEDPQTETVSNRRINDKTGDCIYSHGIIIQRPCPCEHENEKTKIEINENCYKCQCTDGVLKNCTKCVCGKNQKSMDFMDNGKCVACRCNKRNAAVCVQCPNKDSSKLCKRCKEGETEGRNQHLTLKKASFLISIIFTNCIRVSSRE</sequence>
<proteinExistence type="predicted"/>
<feature type="chain" id="PRO_5035858567" description="Kielin/chordin-like protein" evidence="1">
    <location>
        <begin position="38"/>
        <end position="379"/>
    </location>
</feature>
<evidence type="ECO:0008006" key="4">
    <source>
        <dbReference type="Google" id="ProtNLM"/>
    </source>
</evidence>